<name>A0ABV7XF47_9GAMM</name>
<keyword evidence="13" id="KW-1185">Reference proteome</keyword>
<evidence type="ECO:0000256" key="4">
    <source>
        <dbReference type="ARBA" id="ARBA00022801"/>
    </source>
</evidence>
<gene>
    <name evidence="12" type="ORF">ACFONC_00040</name>
</gene>
<dbReference type="Pfam" id="PF00728">
    <property type="entry name" value="Glyco_hydro_20"/>
    <property type="match status" value="1"/>
</dbReference>
<evidence type="ECO:0000313" key="12">
    <source>
        <dbReference type="EMBL" id="MFC3714546.1"/>
    </source>
</evidence>
<proteinExistence type="inferred from homology"/>
<evidence type="ECO:0000259" key="9">
    <source>
        <dbReference type="Pfam" id="PF00728"/>
    </source>
</evidence>
<protein>
    <recommendedName>
        <fullName evidence="3">beta-N-acetylhexosaminidase</fullName>
        <ecNumber evidence="3">3.2.1.52</ecNumber>
    </recommendedName>
    <alternativeName>
        <fullName evidence="6">Beta-N-acetylhexosaminidase</fullName>
    </alternativeName>
    <alternativeName>
        <fullName evidence="7">N-acetyl-beta-glucosaminidase</fullName>
    </alternativeName>
</protein>
<keyword evidence="4" id="KW-0378">Hydrolase</keyword>
<feature type="domain" description="Glycoside hydrolase family 20 catalytic" evidence="9">
    <location>
        <begin position="161"/>
        <end position="504"/>
    </location>
</feature>
<dbReference type="InterPro" id="IPR025705">
    <property type="entry name" value="Beta_hexosaminidase_sua/sub"/>
</dbReference>
<dbReference type="Pfam" id="PF13290">
    <property type="entry name" value="CHB_HEX_C_1"/>
    <property type="match status" value="1"/>
</dbReference>
<evidence type="ECO:0000256" key="6">
    <source>
        <dbReference type="ARBA" id="ARBA00030512"/>
    </source>
</evidence>
<dbReference type="EMBL" id="JBHRYA010000001">
    <property type="protein sequence ID" value="MFC3714546.1"/>
    <property type="molecule type" value="Genomic_DNA"/>
</dbReference>
<comment type="similarity">
    <text evidence="2">Belongs to the glycosyl hydrolase 20 family.</text>
</comment>
<dbReference type="PRINTS" id="PR00738">
    <property type="entry name" value="GLHYDRLASE20"/>
</dbReference>
<feature type="signal peptide" evidence="8">
    <location>
        <begin position="1"/>
        <end position="20"/>
    </location>
</feature>
<evidence type="ECO:0000256" key="2">
    <source>
        <dbReference type="ARBA" id="ARBA00006285"/>
    </source>
</evidence>
<evidence type="ECO:0000256" key="3">
    <source>
        <dbReference type="ARBA" id="ARBA00012663"/>
    </source>
</evidence>
<dbReference type="RefSeq" id="WP_386741468.1">
    <property type="nucleotide sequence ID" value="NZ_JBHRYA010000001.1"/>
</dbReference>
<organism evidence="12 13">
    <name type="scientific">Luteimonas soli</name>
    <dbReference type="NCBI Taxonomy" id="1648966"/>
    <lineage>
        <taxon>Bacteria</taxon>
        <taxon>Pseudomonadati</taxon>
        <taxon>Pseudomonadota</taxon>
        <taxon>Gammaproteobacteria</taxon>
        <taxon>Lysobacterales</taxon>
        <taxon>Lysobacteraceae</taxon>
        <taxon>Luteimonas</taxon>
    </lineage>
</organism>
<comment type="catalytic activity">
    <reaction evidence="1">
        <text>Hydrolysis of terminal non-reducing N-acetyl-D-hexosamine residues in N-acetyl-beta-D-hexosaminides.</text>
        <dbReference type="EC" id="3.2.1.52"/>
    </reaction>
</comment>
<feature type="domain" description="Beta-hexosaminidase bacterial type N-terminal" evidence="10">
    <location>
        <begin position="30"/>
        <end position="157"/>
    </location>
</feature>
<feature type="domain" description="GH29D-like beta-sandwich" evidence="11">
    <location>
        <begin position="549"/>
        <end position="605"/>
    </location>
</feature>
<evidence type="ECO:0000256" key="1">
    <source>
        <dbReference type="ARBA" id="ARBA00001231"/>
    </source>
</evidence>
<dbReference type="Pfam" id="PF02838">
    <property type="entry name" value="Glyco_hydro_20b"/>
    <property type="match status" value="1"/>
</dbReference>
<dbReference type="PANTHER" id="PTHR22600">
    <property type="entry name" value="BETA-HEXOSAMINIDASE"/>
    <property type="match status" value="1"/>
</dbReference>
<evidence type="ECO:0000256" key="5">
    <source>
        <dbReference type="ARBA" id="ARBA00023295"/>
    </source>
</evidence>
<dbReference type="SUPFAM" id="SSF51445">
    <property type="entry name" value="(Trans)glycosidases"/>
    <property type="match status" value="1"/>
</dbReference>
<dbReference type="PANTHER" id="PTHR22600:SF57">
    <property type="entry name" value="BETA-N-ACETYLHEXOSAMINIDASE"/>
    <property type="match status" value="1"/>
</dbReference>
<dbReference type="InterPro" id="IPR017853">
    <property type="entry name" value="GH"/>
</dbReference>
<dbReference type="Gene3D" id="3.20.20.80">
    <property type="entry name" value="Glycosidases"/>
    <property type="match status" value="1"/>
</dbReference>
<dbReference type="InterPro" id="IPR029018">
    <property type="entry name" value="Hex-like_dom2"/>
</dbReference>
<dbReference type="SUPFAM" id="SSF55545">
    <property type="entry name" value="beta-N-acetylhexosaminidase-like domain"/>
    <property type="match status" value="1"/>
</dbReference>
<dbReference type="Gene3D" id="3.30.379.10">
    <property type="entry name" value="Chitobiase/beta-hexosaminidase domain 2-like"/>
    <property type="match status" value="1"/>
</dbReference>
<evidence type="ECO:0000256" key="7">
    <source>
        <dbReference type="ARBA" id="ARBA00033000"/>
    </source>
</evidence>
<dbReference type="InterPro" id="IPR015882">
    <property type="entry name" value="HEX_bac_N"/>
</dbReference>
<reference evidence="13" key="1">
    <citation type="journal article" date="2019" name="Int. J. Syst. Evol. Microbiol.">
        <title>The Global Catalogue of Microorganisms (GCM) 10K type strain sequencing project: providing services to taxonomists for standard genome sequencing and annotation.</title>
        <authorList>
            <consortium name="The Broad Institute Genomics Platform"/>
            <consortium name="The Broad Institute Genome Sequencing Center for Infectious Disease"/>
            <person name="Wu L."/>
            <person name="Ma J."/>
        </authorList>
    </citation>
    <scope>NUCLEOTIDE SEQUENCE [LARGE SCALE GENOMIC DNA]</scope>
    <source>
        <strain evidence="13">KCTC 42441</strain>
    </source>
</reference>
<dbReference type="Proteomes" id="UP001595705">
    <property type="component" value="Unassembled WGS sequence"/>
</dbReference>
<keyword evidence="5" id="KW-0326">Glycosidase</keyword>
<sequence length="765" mass="83832">MKLAQFLLLLLVLLPAAAIAAPADAHAPLSLIPEPATLTLRDGTFELRADTPLVAADPRAAQVARQFAGYVRRGRHVAPRFDGAGAGDAPAVEFRISPVGADASPEAYSLDVSPQRIVVSAGDPRGLFYGAVTLWQLATTSPDDGTPARIPALHIDDTPRFGWRGLMLDSARHFQSVDEIKQLLDAMARHKLNTFHWHLTDDQGWRLQIRKYPELTQVGGCRIPAGDGGIDPRTGKPVPYCGFYTQDQVREIVRYAGERHITVVPEIDIPGHAQAAVSTYPRLGSVEGPTPVSNEWGVHKYLFNAEEGTFAFLEDVMAEVIEMFPGRYVHIGGDEAVKDQWKASPRVQARMRELGVENEAQLQGYFVKRMADFLAAHDRRAIGWDEILEDDLPADAAVMSWRGIEGGTEAARRGHDVVMAPVSHLYFDYLQTGSPDEPPGRPLLIPLRKAYEFEPVPDALTPEQAHHILGLQANVWTEHMRSFERVEHAFFPRIAAVAETGWTPRARKDYAGFLARLPAQLDRYRHFGIAYARTPFEVRIEGTPRGEGAIDVALSQPVGLGTIRYTVDGSAPTAASPAYGAPLELQLPVEVQAVAFVDGRVLEAPTSRRFDAASLLQREDEALAMCSQGLMLRLEDDGPLEGRRAIFNADIFNPCWLWADAPLDGIAAVEVRAGRIPYYFQLAGDEGHRKFRPPHGAHGELELRDGCDGELLASVPLPAGPDADGFVTLLAPLPAGHPATADLCMVFTGDTRPTMWVVDRVALRP</sequence>
<dbReference type="EC" id="3.2.1.52" evidence="3"/>
<evidence type="ECO:0000259" key="11">
    <source>
        <dbReference type="Pfam" id="PF13290"/>
    </source>
</evidence>
<dbReference type="CDD" id="cd06563">
    <property type="entry name" value="GH20_chitobiase-like"/>
    <property type="match status" value="1"/>
</dbReference>
<evidence type="ECO:0000259" key="10">
    <source>
        <dbReference type="Pfam" id="PF02838"/>
    </source>
</evidence>
<evidence type="ECO:0000256" key="8">
    <source>
        <dbReference type="SAM" id="SignalP"/>
    </source>
</evidence>
<dbReference type="InterPro" id="IPR015883">
    <property type="entry name" value="Glyco_hydro_20_cat"/>
</dbReference>
<dbReference type="InterPro" id="IPR059177">
    <property type="entry name" value="GH29D-like_dom"/>
</dbReference>
<comment type="caution">
    <text evidence="12">The sequence shown here is derived from an EMBL/GenBank/DDBJ whole genome shotgun (WGS) entry which is preliminary data.</text>
</comment>
<keyword evidence="8" id="KW-0732">Signal</keyword>
<feature type="chain" id="PRO_5047145672" description="beta-N-acetylhexosaminidase" evidence="8">
    <location>
        <begin position="21"/>
        <end position="765"/>
    </location>
</feature>
<evidence type="ECO:0000313" key="13">
    <source>
        <dbReference type="Proteomes" id="UP001595705"/>
    </source>
</evidence>
<accession>A0ABV7XF47</accession>